<proteinExistence type="predicted"/>
<keyword evidence="1" id="KW-0175">Coiled coil</keyword>
<dbReference type="Proteomes" id="UP000243876">
    <property type="component" value="Unassembled WGS sequence"/>
</dbReference>
<sequence length="125" mass="13373">MAALASPHTLDGALAATLFPRLVQLAKLSSLESPSSSAAGAIDDAEARAAKLEVNKQASQLRTSLATLQAQAQNLSAGNMSLDDQTWLIEQLEKEVERKRSELAEMVQLTSFTAKATKEDAMETE</sequence>
<dbReference type="EMBL" id="CENE01000002">
    <property type="protein sequence ID" value="CEQ39100.1"/>
    <property type="molecule type" value="Genomic_DNA"/>
</dbReference>
<protein>
    <submittedName>
        <fullName evidence="2">SPOSA6832_00621-mRNA-1:cds</fullName>
    </submittedName>
</protein>
<evidence type="ECO:0000256" key="1">
    <source>
        <dbReference type="SAM" id="Coils"/>
    </source>
</evidence>
<gene>
    <name evidence="2" type="primary">SPOSA6832_00621</name>
</gene>
<reference evidence="3" key="1">
    <citation type="submission" date="2015-02" db="EMBL/GenBank/DDBJ databases">
        <authorList>
            <person name="Gon?alves P."/>
        </authorList>
    </citation>
    <scope>NUCLEOTIDE SEQUENCE [LARGE SCALE GENOMIC DNA]</scope>
</reference>
<dbReference type="OrthoDB" id="2528861at2759"/>
<dbReference type="AlphaFoldDB" id="A0A0D6EHP1"/>
<evidence type="ECO:0000313" key="2">
    <source>
        <dbReference type="EMBL" id="CEQ39100.1"/>
    </source>
</evidence>
<feature type="coiled-coil region" evidence="1">
    <location>
        <begin position="42"/>
        <end position="109"/>
    </location>
</feature>
<accession>A0A0D6EHP1</accession>
<organism evidence="2 3">
    <name type="scientific">Sporidiobolus salmonicolor</name>
    <name type="common">Yeast-like fungus</name>
    <name type="synonym">Sporobolomyces salmonicolor</name>
    <dbReference type="NCBI Taxonomy" id="5005"/>
    <lineage>
        <taxon>Eukaryota</taxon>
        <taxon>Fungi</taxon>
        <taxon>Dikarya</taxon>
        <taxon>Basidiomycota</taxon>
        <taxon>Pucciniomycotina</taxon>
        <taxon>Microbotryomycetes</taxon>
        <taxon>Sporidiobolales</taxon>
        <taxon>Sporidiobolaceae</taxon>
        <taxon>Sporobolomyces</taxon>
    </lineage>
</organism>
<name>A0A0D6EHP1_SPOSA</name>
<keyword evidence="3" id="KW-1185">Reference proteome</keyword>
<evidence type="ECO:0000313" key="3">
    <source>
        <dbReference type="Proteomes" id="UP000243876"/>
    </source>
</evidence>